<accession>A0A2A6F9A4</accession>
<dbReference type="AlphaFoldDB" id="A0A2A6F9A4"/>
<proteinExistence type="predicted"/>
<protein>
    <submittedName>
        <fullName evidence="2">Uncharacterized protein</fullName>
    </submittedName>
</protein>
<evidence type="ECO:0000256" key="1">
    <source>
        <dbReference type="SAM" id="MobiDB-lite"/>
    </source>
</evidence>
<sequence length="130" mass="13450">MFRYATIISDDDGREVVSAIGLFEGVPQARVGRIEAVPPGVLIGMVRGGPVDTVGGFGFPQAGVSGSIVGLVRARLKALPEAAKPEAAGRKAKAKPRGRKRTRKKPARKTAAKAHMATKPGMPAPAGIAE</sequence>
<dbReference type="EMBL" id="NWQG01000190">
    <property type="protein sequence ID" value="PDQ18352.1"/>
    <property type="molecule type" value="Genomic_DNA"/>
</dbReference>
<comment type="caution">
    <text evidence="2">The sequence shown here is derived from an EMBL/GenBank/DDBJ whole genome shotgun (WGS) entry which is preliminary data.</text>
</comment>
<organism evidence="2 3">
    <name type="scientific">Mesorhizobium sanjuanii</name>
    <dbReference type="NCBI Taxonomy" id="2037900"/>
    <lineage>
        <taxon>Bacteria</taxon>
        <taxon>Pseudomonadati</taxon>
        <taxon>Pseudomonadota</taxon>
        <taxon>Alphaproteobacteria</taxon>
        <taxon>Hyphomicrobiales</taxon>
        <taxon>Phyllobacteriaceae</taxon>
        <taxon>Mesorhizobium</taxon>
    </lineage>
</organism>
<gene>
    <name evidence="2" type="ORF">CN311_25135</name>
</gene>
<reference evidence="2 3" key="1">
    <citation type="submission" date="2017-09" db="EMBL/GenBank/DDBJ databases">
        <title>Mesorhizobum sanjuanii sp. nov. isolated from nodules of Lotus tenuis in saline-alkaline lowlands of Flooding Pampa.</title>
        <authorList>
            <person name="Sannazzaro A.I."/>
            <person name="Torres Tejerizo G.A."/>
            <person name="Fontana F."/>
            <person name="Cumpa Velazquez L.M."/>
            <person name="Hansen L."/>
            <person name="Pistorio M."/>
            <person name="Estrella M.J."/>
        </authorList>
    </citation>
    <scope>NUCLEOTIDE SEQUENCE [LARGE SCALE GENOMIC DNA]</scope>
    <source>
        <strain evidence="2 3">BSA136</strain>
    </source>
</reference>
<feature type="compositionally biased region" description="Basic residues" evidence="1">
    <location>
        <begin position="90"/>
        <end position="112"/>
    </location>
</feature>
<name>A0A2A6F9A4_9HYPH</name>
<dbReference type="Proteomes" id="UP000219182">
    <property type="component" value="Unassembled WGS sequence"/>
</dbReference>
<feature type="region of interest" description="Disordered" evidence="1">
    <location>
        <begin position="82"/>
        <end position="130"/>
    </location>
</feature>
<evidence type="ECO:0000313" key="2">
    <source>
        <dbReference type="EMBL" id="PDQ18352.1"/>
    </source>
</evidence>
<evidence type="ECO:0000313" key="3">
    <source>
        <dbReference type="Proteomes" id="UP000219182"/>
    </source>
</evidence>
<keyword evidence="3" id="KW-1185">Reference proteome</keyword>
<dbReference type="RefSeq" id="WP_097576366.1">
    <property type="nucleotide sequence ID" value="NZ_NWQG01000190.1"/>
</dbReference>